<name>A0AAN7BFG0_9PEZI</name>
<sequence length="82" mass="8587">MRSVMTLVAFLAAAGSVAANPVPAPQTTQPPCVSVPTNFWLCISDCLYKICVGVDASCVPACDAKCSKLIILISLSLQSRDD</sequence>
<dbReference type="AlphaFoldDB" id="A0AAN7BFG0"/>
<gene>
    <name evidence="2" type="ORF">QBC38DRAFT_490885</name>
</gene>
<keyword evidence="3" id="KW-1185">Reference proteome</keyword>
<proteinExistence type="predicted"/>
<dbReference type="EMBL" id="MU865497">
    <property type="protein sequence ID" value="KAK4222009.1"/>
    <property type="molecule type" value="Genomic_DNA"/>
</dbReference>
<organism evidence="2 3">
    <name type="scientific">Podospora fimiseda</name>
    <dbReference type="NCBI Taxonomy" id="252190"/>
    <lineage>
        <taxon>Eukaryota</taxon>
        <taxon>Fungi</taxon>
        <taxon>Dikarya</taxon>
        <taxon>Ascomycota</taxon>
        <taxon>Pezizomycotina</taxon>
        <taxon>Sordariomycetes</taxon>
        <taxon>Sordariomycetidae</taxon>
        <taxon>Sordariales</taxon>
        <taxon>Podosporaceae</taxon>
        <taxon>Podospora</taxon>
    </lineage>
</organism>
<comment type="caution">
    <text evidence="2">The sequence shown here is derived from an EMBL/GenBank/DDBJ whole genome shotgun (WGS) entry which is preliminary data.</text>
</comment>
<reference evidence="2" key="1">
    <citation type="journal article" date="2023" name="Mol. Phylogenet. Evol.">
        <title>Genome-scale phylogeny and comparative genomics of the fungal order Sordariales.</title>
        <authorList>
            <person name="Hensen N."/>
            <person name="Bonometti L."/>
            <person name="Westerberg I."/>
            <person name="Brannstrom I.O."/>
            <person name="Guillou S."/>
            <person name="Cros-Aarteil S."/>
            <person name="Calhoun S."/>
            <person name="Haridas S."/>
            <person name="Kuo A."/>
            <person name="Mondo S."/>
            <person name="Pangilinan J."/>
            <person name="Riley R."/>
            <person name="LaButti K."/>
            <person name="Andreopoulos B."/>
            <person name="Lipzen A."/>
            <person name="Chen C."/>
            <person name="Yan M."/>
            <person name="Daum C."/>
            <person name="Ng V."/>
            <person name="Clum A."/>
            <person name="Steindorff A."/>
            <person name="Ohm R.A."/>
            <person name="Martin F."/>
            <person name="Silar P."/>
            <person name="Natvig D.O."/>
            <person name="Lalanne C."/>
            <person name="Gautier V."/>
            <person name="Ament-Velasquez S.L."/>
            <person name="Kruys A."/>
            <person name="Hutchinson M.I."/>
            <person name="Powell A.J."/>
            <person name="Barry K."/>
            <person name="Miller A.N."/>
            <person name="Grigoriev I.V."/>
            <person name="Debuchy R."/>
            <person name="Gladieux P."/>
            <person name="Hiltunen Thoren M."/>
            <person name="Johannesson H."/>
        </authorList>
    </citation>
    <scope>NUCLEOTIDE SEQUENCE</scope>
    <source>
        <strain evidence="2">CBS 990.96</strain>
    </source>
</reference>
<evidence type="ECO:0000313" key="2">
    <source>
        <dbReference type="EMBL" id="KAK4222009.1"/>
    </source>
</evidence>
<evidence type="ECO:0000256" key="1">
    <source>
        <dbReference type="SAM" id="SignalP"/>
    </source>
</evidence>
<feature type="chain" id="PRO_5042944038" evidence="1">
    <location>
        <begin position="20"/>
        <end position="82"/>
    </location>
</feature>
<protein>
    <submittedName>
        <fullName evidence="2">Uncharacterized protein</fullName>
    </submittedName>
</protein>
<keyword evidence="1" id="KW-0732">Signal</keyword>
<dbReference type="Proteomes" id="UP001301958">
    <property type="component" value="Unassembled WGS sequence"/>
</dbReference>
<evidence type="ECO:0000313" key="3">
    <source>
        <dbReference type="Proteomes" id="UP001301958"/>
    </source>
</evidence>
<reference evidence="2" key="2">
    <citation type="submission" date="2023-05" db="EMBL/GenBank/DDBJ databases">
        <authorList>
            <consortium name="Lawrence Berkeley National Laboratory"/>
            <person name="Steindorff A."/>
            <person name="Hensen N."/>
            <person name="Bonometti L."/>
            <person name="Westerberg I."/>
            <person name="Brannstrom I.O."/>
            <person name="Guillou S."/>
            <person name="Cros-Aarteil S."/>
            <person name="Calhoun S."/>
            <person name="Haridas S."/>
            <person name="Kuo A."/>
            <person name="Mondo S."/>
            <person name="Pangilinan J."/>
            <person name="Riley R."/>
            <person name="Labutti K."/>
            <person name="Andreopoulos B."/>
            <person name="Lipzen A."/>
            <person name="Chen C."/>
            <person name="Yanf M."/>
            <person name="Daum C."/>
            <person name="Ng V."/>
            <person name="Clum A."/>
            <person name="Ohm R."/>
            <person name="Martin F."/>
            <person name="Silar P."/>
            <person name="Natvig D."/>
            <person name="Lalanne C."/>
            <person name="Gautier V."/>
            <person name="Ament-Velasquez S.L."/>
            <person name="Kruys A."/>
            <person name="Hutchinson M.I."/>
            <person name="Powell A.J."/>
            <person name="Barry K."/>
            <person name="Miller A.N."/>
            <person name="Grigoriev I.V."/>
            <person name="Debuchy R."/>
            <person name="Gladieux P."/>
            <person name="Thoren M.H."/>
            <person name="Johannesson H."/>
        </authorList>
    </citation>
    <scope>NUCLEOTIDE SEQUENCE</scope>
    <source>
        <strain evidence="2">CBS 990.96</strain>
    </source>
</reference>
<accession>A0AAN7BFG0</accession>
<feature type="signal peptide" evidence="1">
    <location>
        <begin position="1"/>
        <end position="19"/>
    </location>
</feature>